<dbReference type="Proteomes" id="UP001056855">
    <property type="component" value="Plasmid unnamed1"/>
</dbReference>
<dbReference type="Pfam" id="PF01968">
    <property type="entry name" value="Hydantoinase_A"/>
    <property type="match status" value="1"/>
</dbReference>
<dbReference type="EMBL" id="CP100356">
    <property type="protein sequence ID" value="UTF55658.1"/>
    <property type="molecule type" value="Genomic_DNA"/>
</dbReference>
<geneLocation type="plasmid" evidence="4 5">
    <name>unnamed1</name>
</geneLocation>
<evidence type="ECO:0000259" key="2">
    <source>
        <dbReference type="Pfam" id="PF05378"/>
    </source>
</evidence>
<dbReference type="GO" id="GO:0006749">
    <property type="term" value="P:glutathione metabolic process"/>
    <property type="evidence" value="ECO:0007669"/>
    <property type="project" value="TreeGrafter"/>
</dbReference>
<evidence type="ECO:0000313" key="5">
    <source>
        <dbReference type="Proteomes" id="UP001056855"/>
    </source>
</evidence>
<feature type="domain" description="Hydantoinase A/oxoprolinase" evidence="1">
    <location>
        <begin position="197"/>
        <end position="483"/>
    </location>
</feature>
<dbReference type="GO" id="GO:0005829">
    <property type="term" value="C:cytosol"/>
    <property type="evidence" value="ECO:0007669"/>
    <property type="project" value="TreeGrafter"/>
</dbReference>
<evidence type="ECO:0000313" key="4">
    <source>
        <dbReference type="EMBL" id="UTF55658.1"/>
    </source>
</evidence>
<dbReference type="GeneID" id="73292358"/>
<dbReference type="GO" id="GO:0017168">
    <property type="term" value="F:5-oxoprolinase (ATP-hydrolyzing) activity"/>
    <property type="evidence" value="ECO:0007669"/>
    <property type="project" value="TreeGrafter"/>
</dbReference>
<name>A0A9E7NEP2_9EURY</name>
<dbReference type="Pfam" id="PF05378">
    <property type="entry name" value="Hydant_A_N"/>
    <property type="match status" value="1"/>
</dbReference>
<dbReference type="AlphaFoldDB" id="A0A9E7NEP2"/>
<dbReference type="InterPro" id="IPR043129">
    <property type="entry name" value="ATPase_NBD"/>
</dbReference>
<dbReference type="InterPro" id="IPR049517">
    <property type="entry name" value="ACX-like_C"/>
</dbReference>
<reference evidence="4" key="1">
    <citation type="submission" date="2022-06" db="EMBL/GenBank/DDBJ databases">
        <title>Diverse halophilic archaea isolated from saline environments.</title>
        <authorList>
            <person name="Cui H.-L."/>
        </authorList>
    </citation>
    <scope>NUCLEOTIDE SEQUENCE</scope>
    <source>
        <strain evidence="4">WLHS1</strain>
        <plasmid evidence="4">unnamed1</plasmid>
    </source>
</reference>
<dbReference type="InterPro" id="IPR045079">
    <property type="entry name" value="Oxoprolinase-like"/>
</dbReference>
<gene>
    <name evidence="4" type="ORF">NGM29_19890</name>
</gene>
<accession>A0A9E7NEP2</accession>
<dbReference type="SUPFAM" id="SSF53067">
    <property type="entry name" value="Actin-like ATPase domain"/>
    <property type="match status" value="1"/>
</dbReference>
<feature type="domain" description="Hydantoinase/oxoprolinase N-terminal" evidence="2">
    <location>
        <begin position="7"/>
        <end position="176"/>
    </location>
</feature>
<sequence length="668" mass="71526">MGQTPTGIDIGGTFTDFISVDTDDDSYQVVKTPSTKDAPERAVGDALSVSGVTTASRISHGTTVVTNAILERAGAPTALVTTAGFEDMFVIDRQDRTDIYDLHYDRGDPLVPRYRCFGVGERIHSDGEVVEPLDLEKLDEVVDVIRATDAETVAVSFLHSYANDEHEREAADYLRDCLDIPVSRSSSVLPEFREYERTNTTAVNAYTRPVAEAYLERLTDEIDAHCDAAETLIMRSDGGVVPVEEAATQPVYLGVSGPAAGVVAATEAAQNAGTSDVLTFDMGGTSADMSLVRNGEPELTTEGAIGEQSVSVPMYDIRTIGAGGGSIAHLDDGGLLKVGPESAGADPGPACYGRNGPDPTVTDANLALGLMDPEATLGGGAINLSLDAAMDVLEELGAAIDKDPLAAAEAIYELVNMNMVESARVISVQQGIDPRDFSLVAFGGAGPLHAPYIARELGMRSVIVPPQPGILSAVGLLYSDVRRTTSKTDIRRLEEVTRESLAATFDRLESNVGTNIALPDDVTVTRTVDVRFAGQAHEVRVEVPEEIDASVTERIESEFRTRHREKFGFVMGSPIELVTFRVAVLAPTDVPRLDWSTTEDAPTQKREVFLDGEFHEATVLERRALDPEFKTDGPALVEMPDSTAVVLPDQSARVDDSQNLIVETGGER</sequence>
<dbReference type="PANTHER" id="PTHR11365">
    <property type="entry name" value="5-OXOPROLINASE RELATED"/>
    <property type="match status" value="1"/>
</dbReference>
<evidence type="ECO:0000259" key="3">
    <source>
        <dbReference type="Pfam" id="PF19278"/>
    </source>
</evidence>
<dbReference type="PANTHER" id="PTHR11365:SF23">
    <property type="entry name" value="HYPOTHETICAL 5-OXOPROLINASE (EUROFUNG)-RELATED"/>
    <property type="match status" value="1"/>
</dbReference>
<keyword evidence="4" id="KW-0614">Plasmid</keyword>
<dbReference type="RefSeq" id="WP_254160916.1">
    <property type="nucleotide sequence ID" value="NZ_CP100356.1"/>
</dbReference>
<dbReference type="InterPro" id="IPR002821">
    <property type="entry name" value="Hydantoinase_A"/>
</dbReference>
<organism evidence="4 5">
    <name type="scientific">Natronosalvus rutilus</name>
    <dbReference type="NCBI Taxonomy" id="2953753"/>
    <lineage>
        <taxon>Archaea</taxon>
        <taxon>Methanobacteriati</taxon>
        <taxon>Methanobacteriota</taxon>
        <taxon>Stenosarchaea group</taxon>
        <taxon>Halobacteria</taxon>
        <taxon>Halobacteriales</taxon>
        <taxon>Natrialbaceae</taxon>
        <taxon>Natronosalvus</taxon>
    </lineage>
</organism>
<dbReference type="Pfam" id="PF19278">
    <property type="entry name" value="Hydant_A_C"/>
    <property type="match status" value="1"/>
</dbReference>
<protein>
    <submittedName>
        <fullName evidence="4">Hydantoinase/oxoprolinase family protein</fullName>
    </submittedName>
</protein>
<dbReference type="InterPro" id="IPR008040">
    <property type="entry name" value="Hydant_A_N"/>
</dbReference>
<dbReference type="KEGG" id="sawl:NGM29_19890"/>
<proteinExistence type="predicted"/>
<keyword evidence="5" id="KW-1185">Reference proteome</keyword>
<feature type="domain" description="Acetophenone carboxylase-like C-terminal" evidence="3">
    <location>
        <begin position="505"/>
        <end position="657"/>
    </location>
</feature>
<evidence type="ECO:0000259" key="1">
    <source>
        <dbReference type="Pfam" id="PF01968"/>
    </source>
</evidence>